<comment type="caution">
    <text evidence="4">The sequence shown here is derived from an EMBL/GenBank/DDBJ whole genome shotgun (WGS) entry which is preliminary data.</text>
</comment>
<keyword evidence="2" id="KW-0119">Carbohydrate metabolism</keyword>
<name>A0A0H2MH81_VARPD</name>
<evidence type="ECO:0000313" key="4">
    <source>
        <dbReference type="EMBL" id="KLN56190.1"/>
    </source>
</evidence>
<organism evidence="4 5">
    <name type="scientific">Variovorax paradoxus</name>
    <dbReference type="NCBI Taxonomy" id="34073"/>
    <lineage>
        <taxon>Bacteria</taxon>
        <taxon>Pseudomonadati</taxon>
        <taxon>Pseudomonadota</taxon>
        <taxon>Betaproteobacteria</taxon>
        <taxon>Burkholderiales</taxon>
        <taxon>Comamonadaceae</taxon>
        <taxon>Variovorax</taxon>
    </lineage>
</organism>
<dbReference type="InterPro" id="IPR015943">
    <property type="entry name" value="WD40/YVTN_repeat-like_dom_sf"/>
</dbReference>
<protein>
    <submittedName>
        <fullName evidence="4">6-phosphogluconolactonase</fullName>
        <ecNumber evidence="4">3.1.1.31</ecNumber>
    </submittedName>
</protein>
<dbReference type="EC" id="3.1.1.31" evidence="4"/>
<dbReference type="InterPro" id="IPR011048">
    <property type="entry name" value="Haem_d1_sf"/>
</dbReference>
<dbReference type="PANTHER" id="PTHR30344:SF1">
    <property type="entry name" value="6-PHOSPHOGLUCONOLACTONASE"/>
    <property type="match status" value="1"/>
</dbReference>
<dbReference type="InterPro" id="IPR019405">
    <property type="entry name" value="Lactonase_7-beta_prop"/>
</dbReference>
<keyword evidence="4" id="KW-0378">Hydrolase</keyword>
<reference evidence="4 5" key="1">
    <citation type="submission" date="2015-03" db="EMBL/GenBank/DDBJ databases">
        <title>Genome sequence of Variovorax paradoxus TBEA6.</title>
        <authorList>
            <person name="Poehlein A."/>
            <person name="Schuldes J."/>
            <person name="Wuebbeler J.H."/>
            <person name="Hiessl S."/>
            <person name="Steinbuechel A."/>
            <person name="Daniel R."/>
        </authorList>
    </citation>
    <scope>NUCLEOTIDE SEQUENCE [LARGE SCALE GENOMIC DNA]</scope>
    <source>
        <strain evidence="4 5">TBEA6</strain>
    </source>
</reference>
<evidence type="ECO:0000256" key="3">
    <source>
        <dbReference type="SAM" id="SignalP"/>
    </source>
</evidence>
<evidence type="ECO:0000256" key="1">
    <source>
        <dbReference type="ARBA" id="ARBA00005564"/>
    </source>
</evidence>
<dbReference type="Pfam" id="PF10282">
    <property type="entry name" value="Lactonase"/>
    <property type="match status" value="1"/>
</dbReference>
<dbReference type="AlphaFoldDB" id="A0A0H2MH81"/>
<dbReference type="RefSeq" id="WP_047784759.1">
    <property type="nucleotide sequence ID" value="NZ_JZWI01000012.1"/>
</dbReference>
<feature type="chain" id="PRO_5002597531" evidence="3">
    <location>
        <begin position="30"/>
        <end position="364"/>
    </location>
</feature>
<dbReference type="PANTHER" id="PTHR30344">
    <property type="entry name" value="6-PHOSPHOGLUCONOLACTONASE-RELATED"/>
    <property type="match status" value="1"/>
</dbReference>
<sequence length="364" mass="38450">MKKETLPRVSRAVRFGIALLCAAAGHASAATWVYVSNADSQEISVLELDRAEGVLKPVQTLNVGGTVMPMAVSHDKRVLYAALRSQPFRVVSLSIDAATGKLQKLGEAPLADSMANIDLDASGKWLFAASYQGGKISVNAIGKDGAVGPIQQLVQTGPNAHAVHADAGNRFVLATSLGGDNVSSWRFDAEKGLLSPNDPPLTMGTAKSGPRHFVWDKAQRHVYLLDELDAALHVYAWDAARGTLKLEQSSTTLPPGFTGKPWAADLHLTPDGRFLYASERTSSTLSAFKVDAANGQLQPLGQTPTEKGPRGFAIDPSGRYLIAAGQESHGISLYAIDSATGALGKPSHIGAGKNPNWIEIVDAP</sequence>
<comment type="similarity">
    <text evidence="1">Belongs to the cycloisomerase 2 family.</text>
</comment>
<keyword evidence="5" id="KW-1185">Reference proteome</keyword>
<gene>
    <name evidence="4" type="primary">pgl1</name>
    <name evidence="4" type="ORF">VPARA_24940</name>
</gene>
<dbReference type="Gene3D" id="2.130.10.10">
    <property type="entry name" value="YVTN repeat-like/Quinoprotein amine dehydrogenase"/>
    <property type="match status" value="1"/>
</dbReference>
<feature type="signal peptide" evidence="3">
    <location>
        <begin position="1"/>
        <end position="29"/>
    </location>
</feature>
<dbReference type="Proteomes" id="UP000035170">
    <property type="component" value="Unassembled WGS sequence"/>
</dbReference>
<accession>A0A0H2MH81</accession>
<proteinExistence type="inferred from homology"/>
<dbReference type="GO" id="GO:0017057">
    <property type="term" value="F:6-phosphogluconolactonase activity"/>
    <property type="evidence" value="ECO:0007669"/>
    <property type="project" value="UniProtKB-EC"/>
</dbReference>
<keyword evidence="2" id="KW-0313">Glucose metabolism</keyword>
<dbReference type="GO" id="GO:0005829">
    <property type="term" value="C:cytosol"/>
    <property type="evidence" value="ECO:0007669"/>
    <property type="project" value="TreeGrafter"/>
</dbReference>
<evidence type="ECO:0000313" key="5">
    <source>
        <dbReference type="Proteomes" id="UP000035170"/>
    </source>
</evidence>
<dbReference type="SUPFAM" id="SSF51004">
    <property type="entry name" value="C-terminal (heme d1) domain of cytochrome cd1-nitrite reductase"/>
    <property type="match status" value="1"/>
</dbReference>
<dbReference type="EMBL" id="JZWI01000012">
    <property type="protein sequence ID" value="KLN56190.1"/>
    <property type="molecule type" value="Genomic_DNA"/>
</dbReference>
<keyword evidence="3" id="KW-0732">Signal</keyword>
<dbReference type="InterPro" id="IPR050282">
    <property type="entry name" value="Cycloisomerase_2"/>
</dbReference>
<evidence type="ECO:0000256" key="2">
    <source>
        <dbReference type="ARBA" id="ARBA00022526"/>
    </source>
</evidence>
<dbReference type="PATRIC" id="fig|34073.19.peg.2562"/>
<dbReference type="GO" id="GO:0006006">
    <property type="term" value="P:glucose metabolic process"/>
    <property type="evidence" value="ECO:0007669"/>
    <property type="project" value="UniProtKB-KW"/>
</dbReference>